<proteinExistence type="predicted"/>
<dbReference type="EMBL" id="CACTIH010003855">
    <property type="protein sequence ID" value="CAA2986344.1"/>
    <property type="molecule type" value="Genomic_DNA"/>
</dbReference>
<organism evidence="2 3">
    <name type="scientific">Olea europaea subsp. europaea</name>
    <dbReference type="NCBI Taxonomy" id="158383"/>
    <lineage>
        <taxon>Eukaryota</taxon>
        <taxon>Viridiplantae</taxon>
        <taxon>Streptophyta</taxon>
        <taxon>Embryophyta</taxon>
        <taxon>Tracheophyta</taxon>
        <taxon>Spermatophyta</taxon>
        <taxon>Magnoliopsida</taxon>
        <taxon>eudicotyledons</taxon>
        <taxon>Gunneridae</taxon>
        <taxon>Pentapetalae</taxon>
        <taxon>asterids</taxon>
        <taxon>lamiids</taxon>
        <taxon>Lamiales</taxon>
        <taxon>Oleaceae</taxon>
        <taxon>Oleeae</taxon>
        <taxon>Olea</taxon>
    </lineage>
</organism>
<sequence>MKQSTPILLIIDGRLGHSDVHIDDDDFVDPPPNWKGTSIHKDSPSGERKSDDTIDSEDLPSKDISDLQSENWLLGKQLQQKKLKLLVRMQGEIRTDMLDIKSHVQCISDSVTALISSLMEEIMNKFRENSRPQTVGGPGPTSKAAKVEKSVDSKGKSKVDSACAVGFPCSIELPSFDLDLGFTQPSQFVAKISKEVEV</sequence>
<dbReference type="AlphaFoldDB" id="A0A8S0S585"/>
<feature type="region of interest" description="Disordered" evidence="1">
    <location>
        <begin position="21"/>
        <end position="63"/>
    </location>
</feature>
<accession>A0A8S0S585</accession>
<evidence type="ECO:0000313" key="3">
    <source>
        <dbReference type="Proteomes" id="UP000594638"/>
    </source>
</evidence>
<gene>
    <name evidence="2" type="ORF">OLEA9_A066621</name>
</gene>
<protein>
    <submittedName>
        <fullName evidence="2">Uncharacterized protein</fullName>
    </submittedName>
</protein>
<comment type="caution">
    <text evidence="2">The sequence shown here is derived from an EMBL/GenBank/DDBJ whole genome shotgun (WGS) entry which is preliminary data.</text>
</comment>
<dbReference type="Proteomes" id="UP000594638">
    <property type="component" value="Unassembled WGS sequence"/>
</dbReference>
<evidence type="ECO:0000313" key="2">
    <source>
        <dbReference type="EMBL" id="CAA2986344.1"/>
    </source>
</evidence>
<reference evidence="2 3" key="1">
    <citation type="submission" date="2019-12" db="EMBL/GenBank/DDBJ databases">
        <authorList>
            <person name="Alioto T."/>
            <person name="Alioto T."/>
            <person name="Gomez Garrido J."/>
        </authorList>
    </citation>
    <scope>NUCLEOTIDE SEQUENCE [LARGE SCALE GENOMIC DNA]</scope>
</reference>
<keyword evidence="3" id="KW-1185">Reference proteome</keyword>
<dbReference type="Gramene" id="OE9A066621T1">
    <property type="protein sequence ID" value="OE9A066621C1"/>
    <property type="gene ID" value="OE9A066621"/>
</dbReference>
<name>A0A8S0S585_OLEEU</name>
<evidence type="ECO:0000256" key="1">
    <source>
        <dbReference type="SAM" id="MobiDB-lite"/>
    </source>
</evidence>
<feature type="compositionally biased region" description="Basic and acidic residues" evidence="1">
    <location>
        <begin position="39"/>
        <end position="52"/>
    </location>
</feature>
<feature type="region of interest" description="Disordered" evidence="1">
    <location>
        <begin position="129"/>
        <end position="151"/>
    </location>
</feature>